<comment type="similarity">
    <text evidence="1 7">Belongs to the CcmH/CycL/Ccl2/NrfF family.</text>
</comment>
<evidence type="ECO:0000256" key="2">
    <source>
        <dbReference type="ARBA" id="ARBA00022617"/>
    </source>
</evidence>
<dbReference type="PANTHER" id="PTHR47870:SF1">
    <property type="entry name" value="CYTOCHROME C-TYPE BIOGENESIS PROTEIN CCMH"/>
    <property type="match status" value="1"/>
</dbReference>
<sequence length="168" mass="19107">MRRSLLKSFALLLSLVLLIPLHSEDTQAAVDVYEFETAEQEQRFRALSNEFRCPMCQNANLTSSPGGVAADLRREIYRMIIEGQTDQEIEAFMLARYGDFILYRPRLTLETVLLWFGPLLFLLIGIWAAYSIMKRSGKETPQASGSLSDDEEVRLKQLLAEKAKTGQD</sequence>
<keyword evidence="2 7" id="KW-0349">Heme</keyword>
<reference evidence="10" key="1">
    <citation type="submission" date="2016-07" db="EMBL/GenBank/DDBJ databases">
        <authorList>
            <person name="Florea S."/>
            <person name="Webb J.S."/>
            <person name="Jaromczyk J."/>
            <person name="Schardl C.L."/>
        </authorList>
    </citation>
    <scope>NUCLEOTIDE SEQUENCE [LARGE SCALE GENOMIC DNA]</scope>
    <source>
        <strain evidence="10">KCTC 42131</strain>
    </source>
</reference>
<protein>
    <recommendedName>
        <fullName evidence="7">Cytochrome c-type biogenesis protein</fullName>
    </recommendedName>
</protein>
<evidence type="ECO:0000256" key="6">
    <source>
        <dbReference type="ARBA" id="ARBA00023004"/>
    </source>
</evidence>
<evidence type="ECO:0000259" key="8">
    <source>
        <dbReference type="Pfam" id="PF03918"/>
    </source>
</evidence>
<dbReference type="AlphaFoldDB" id="A0A1E8CNP1"/>
<gene>
    <name evidence="9" type="ORF">PHACT_01740</name>
</gene>
<dbReference type="Pfam" id="PF03918">
    <property type="entry name" value="CcmH"/>
    <property type="match status" value="1"/>
</dbReference>
<accession>A0A1E8CNP1</accession>
<dbReference type="GO" id="GO:0046872">
    <property type="term" value="F:metal ion binding"/>
    <property type="evidence" value="ECO:0007669"/>
    <property type="project" value="UniProtKB-KW"/>
</dbReference>
<feature type="transmembrane region" description="Helical" evidence="7">
    <location>
        <begin position="112"/>
        <end position="130"/>
    </location>
</feature>
<dbReference type="GO" id="GO:0005886">
    <property type="term" value="C:plasma membrane"/>
    <property type="evidence" value="ECO:0007669"/>
    <property type="project" value="TreeGrafter"/>
</dbReference>
<keyword evidence="7" id="KW-0472">Membrane</keyword>
<dbReference type="InterPro" id="IPR038297">
    <property type="entry name" value="CcmH/CycL/NrfF/Ccl2_sf"/>
</dbReference>
<dbReference type="EMBL" id="MASR01000001">
    <property type="protein sequence ID" value="OFE13857.1"/>
    <property type="molecule type" value="Genomic_DNA"/>
</dbReference>
<dbReference type="CDD" id="cd16378">
    <property type="entry name" value="CcmH_N"/>
    <property type="match status" value="1"/>
</dbReference>
<keyword evidence="10" id="KW-1185">Reference proteome</keyword>
<keyword evidence="3 7" id="KW-0479">Metal-binding</keyword>
<keyword evidence="6 7" id="KW-0408">Iron</keyword>
<evidence type="ECO:0000256" key="1">
    <source>
        <dbReference type="ARBA" id="ARBA00010342"/>
    </source>
</evidence>
<evidence type="ECO:0000256" key="4">
    <source>
        <dbReference type="ARBA" id="ARBA00022729"/>
    </source>
</evidence>
<dbReference type="PANTHER" id="PTHR47870">
    <property type="entry name" value="CYTOCHROME C-TYPE BIOGENESIS PROTEIN CCMH"/>
    <property type="match status" value="1"/>
</dbReference>
<dbReference type="InterPro" id="IPR051263">
    <property type="entry name" value="C-type_cytochrome_biogenesis"/>
</dbReference>
<evidence type="ECO:0000313" key="10">
    <source>
        <dbReference type="Proteomes" id="UP000175669"/>
    </source>
</evidence>
<feature type="signal peptide" evidence="7">
    <location>
        <begin position="1"/>
        <end position="28"/>
    </location>
</feature>
<organism evidence="9 10">
    <name type="scientific">Pseudohongiella acticola</name>
    <dbReference type="NCBI Taxonomy" id="1524254"/>
    <lineage>
        <taxon>Bacteria</taxon>
        <taxon>Pseudomonadati</taxon>
        <taxon>Pseudomonadota</taxon>
        <taxon>Gammaproteobacteria</taxon>
        <taxon>Pseudomonadales</taxon>
        <taxon>Pseudohongiellaceae</taxon>
        <taxon>Pseudohongiella</taxon>
    </lineage>
</organism>
<proteinExistence type="inferred from homology"/>
<feature type="chain" id="PRO_5011022225" description="Cytochrome c-type biogenesis protein" evidence="7">
    <location>
        <begin position="29"/>
        <end position="168"/>
    </location>
</feature>
<keyword evidence="4 7" id="KW-0732">Signal</keyword>
<keyword evidence="7" id="KW-1133">Transmembrane helix</keyword>
<dbReference type="STRING" id="1524254.PHACT_01740"/>
<feature type="domain" description="CcmH/CycL/Ccl2/NrfF N-terminal" evidence="8">
    <location>
        <begin position="19"/>
        <end position="159"/>
    </location>
</feature>
<dbReference type="Gene3D" id="1.10.8.640">
    <property type="entry name" value="Cytochrome C biogenesis protein"/>
    <property type="match status" value="1"/>
</dbReference>
<evidence type="ECO:0000256" key="7">
    <source>
        <dbReference type="RuleBase" id="RU364112"/>
    </source>
</evidence>
<keyword evidence="7" id="KW-0812">Transmembrane</keyword>
<comment type="function">
    <text evidence="7">Possible subunit of a heme lyase.</text>
</comment>
<comment type="caution">
    <text evidence="9">The sequence shown here is derived from an EMBL/GenBank/DDBJ whole genome shotgun (WGS) entry which is preliminary data.</text>
</comment>
<dbReference type="FunFam" id="1.10.8.640:FF:000001">
    <property type="entry name" value="Cytochrome c-type biogenesis protein"/>
    <property type="match status" value="1"/>
</dbReference>
<keyword evidence="5" id="KW-0201">Cytochrome c-type biogenesis</keyword>
<evidence type="ECO:0000256" key="5">
    <source>
        <dbReference type="ARBA" id="ARBA00022748"/>
    </source>
</evidence>
<dbReference type="InterPro" id="IPR005616">
    <property type="entry name" value="CcmH/CycL/Ccl2/NrfF_N"/>
</dbReference>
<dbReference type="GO" id="GO:0017004">
    <property type="term" value="P:cytochrome complex assembly"/>
    <property type="evidence" value="ECO:0007669"/>
    <property type="project" value="UniProtKB-KW"/>
</dbReference>
<name>A0A1E8CNP1_9GAMM</name>
<evidence type="ECO:0000313" key="9">
    <source>
        <dbReference type="EMBL" id="OFE13857.1"/>
    </source>
</evidence>
<evidence type="ECO:0000256" key="3">
    <source>
        <dbReference type="ARBA" id="ARBA00022723"/>
    </source>
</evidence>
<dbReference type="Proteomes" id="UP000175669">
    <property type="component" value="Unassembled WGS sequence"/>
</dbReference>